<protein>
    <submittedName>
        <fullName evidence="2">Uncharacterized protein</fullName>
    </submittedName>
</protein>
<evidence type="ECO:0000256" key="1">
    <source>
        <dbReference type="SAM" id="MobiDB-lite"/>
    </source>
</evidence>
<reference evidence="2" key="1">
    <citation type="journal article" date="2023" name="IScience">
        <title>Live-bearing cockroach genome reveals convergent evolutionary mechanisms linked to viviparity in insects and beyond.</title>
        <authorList>
            <person name="Fouks B."/>
            <person name="Harrison M.C."/>
            <person name="Mikhailova A.A."/>
            <person name="Marchal E."/>
            <person name="English S."/>
            <person name="Carruthers M."/>
            <person name="Jennings E.C."/>
            <person name="Chiamaka E.L."/>
            <person name="Frigard R.A."/>
            <person name="Pippel M."/>
            <person name="Attardo G.M."/>
            <person name="Benoit J.B."/>
            <person name="Bornberg-Bauer E."/>
            <person name="Tobe S.S."/>
        </authorList>
    </citation>
    <scope>NUCLEOTIDE SEQUENCE</scope>
    <source>
        <strain evidence="2">Stay&amp;Tobe</strain>
    </source>
</reference>
<gene>
    <name evidence="2" type="ORF">L9F63_011766</name>
</gene>
<accession>A0AAD8AFH7</accession>
<proteinExistence type="predicted"/>
<keyword evidence="3" id="KW-1185">Reference proteome</keyword>
<feature type="region of interest" description="Disordered" evidence="1">
    <location>
        <begin position="142"/>
        <end position="161"/>
    </location>
</feature>
<dbReference type="AlphaFoldDB" id="A0AAD8AFH7"/>
<evidence type="ECO:0000313" key="2">
    <source>
        <dbReference type="EMBL" id="KAJ9597377.1"/>
    </source>
</evidence>
<sequence length="372" mass="42483">VSWNDLLYVEAVELKLSFRDPVIGYGDLHRRLHRQNPNIKHQPIAPQPPALQRSLSLGSDYTWPESPTSPTSPVFQKPSDWLKYSPFQSSNTHEVTTSQMINKPSNMLHDWNRQTSSTSNNNSVPKTSGYKSARTLRQHFESVNQNASEQNVRTGYTPSSMNNKIKERFENSGTGTAFQKFEKDISESEIKYEPLNDSNNDTVQFHKQFSTNSNNCNDSIATQNNHRRISPTTNNIGYQQENKSQRQEIKYRNITDNLMGYQGHQQFTLTNKLNMHLSAGAANMRSQYAPLGPVRSRSGTPTDSHENEIQYRQSGTPTFQENNSPSRKPVFAGQRIRVLRHPASTNFTEFQIFMNNINCRLNASDILRDCCC</sequence>
<organism evidence="2 3">
    <name type="scientific">Diploptera punctata</name>
    <name type="common">Pacific beetle cockroach</name>
    <dbReference type="NCBI Taxonomy" id="6984"/>
    <lineage>
        <taxon>Eukaryota</taxon>
        <taxon>Metazoa</taxon>
        <taxon>Ecdysozoa</taxon>
        <taxon>Arthropoda</taxon>
        <taxon>Hexapoda</taxon>
        <taxon>Insecta</taxon>
        <taxon>Pterygota</taxon>
        <taxon>Neoptera</taxon>
        <taxon>Polyneoptera</taxon>
        <taxon>Dictyoptera</taxon>
        <taxon>Blattodea</taxon>
        <taxon>Blaberoidea</taxon>
        <taxon>Blaberidae</taxon>
        <taxon>Diplopterinae</taxon>
        <taxon>Diploptera</taxon>
    </lineage>
</organism>
<comment type="caution">
    <text evidence="2">The sequence shown here is derived from an EMBL/GenBank/DDBJ whole genome shotgun (WGS) entry which is preliminary data.</text>
</comment>
<dbReference type="Proteomes" id="UP001233999">
    <property type="component" value="Unassembled WGS sequence"/>
</dbReference>
<feature type="region of interest" description="Disordered" evidence="1">
    <location>
        <begin position="37"/>
        <end position="77"/>
    </location>
</feature>
<evidence type="ECO:0000313" key="3">
    <source>
        <dbReference type="Proteomes" id="UP001233999"/>
    </source>
</evidence>
<reference evidence="2" key="2">
    <citation type="submission" date="2023-05" db="EMBL/GenBank/DDBJ databases">
        <authorList>
            <person name="Fouks B."/>
        </authorList>
    </citation>
    <scope>NUCLEOTIDE SEQUENCE</scope>
    <source>
        <strain evidence="2">Stay&amp;Tobe</strain>
        <tissue evidence="2">Testes</tissue>
    </source>
</reference>
<feature type="compositionally biased region" description="Low complexity" evidence="1">
    <location>
        <begin position="62"/>
        <end position="73"/>
    </location>
</feature>
<feature type="non-terminal residue" evidence="2">
    <location>
        <position position="1"/>
    </location>
</feature>
<dbReference type="EMBL" id="JASPKZ010001615">
    <property type="protein sequence ID" value="KAJ9597377.1"/>
    <property type="molecule type" value="Genomic_DNA"/>
</dbReference>
<feature type="region of interest" description="Disordered" evidence="1">
    <location>
        <begin position="293"/>
        <end position="328"/>
    </location>
</feature>
<name>A0AAD8AFH7_DIPPU</name>
<feature type="non-terminal residue" evidence="2">
    <location>
        <position position="372"/>
    </location>
</feature>
<feature type="compositionally biased region" description="Polar residues" evidence="1">
    <location>
        <begin position="310"/>
        <end position="326"/>
    </location>
</feature>